<evidence type="ECO:0000313" key="2">
    <source>
        <dbReference type="Proteomes" id="UP000186112"/>
    </source>
</evidence>
<reference evidence="1 2" key="1">
    <citation type="submission" date="2016-02" db="EMBL/GenBank/DDBJ databases">
        <title>Genome sequence of Tissierella creatinophila DSM 6911.</title>
        <authorList>
            <person name="Poehlein A."/>
            <person name="Daniel R."/>
        </authorList>
    </citation>
    <scope>NUCLEOTIDE SEQUENCE [LARGE SCALE GENOMIC DNA]</scope>
    <source>
        <strain evidence="1 2">DSM 6911</strain>
    </source>
</reference>
<organism evidence="1 2">
    <name type="scientific">Tissierella creatinophila DSM 6911</name>
    <dbReference type="NCBI Taxonomy" id="1123403"/>
    <lineage>
        <taxon>Bacteria</taxon>
        <taxon>Bacillati</taxon>
        <taxon>Bacillota</taxon>
        <taxon>Tissierellia</taxon>
        <taxon>Tissierellales</taxon>
        <taxon>Tissierellaceae</taxon>
        <taxon>Tissierella</taxon>
    </lineage>
</organism>
<dbReference type="AlphaFoldDB" id="A0A1U7M2L5"/>
<name>A0A1U7M2L5_TISCR</name>
<comment type="caution">
    <text evidence="1">The sequence shown here is derived from an EMBL/GenBank/DDBJ whole genome shotgun (WGS) entry which is preliminary data.</text>
</comment>
<accession>A0A1U7M2L5</accession>
<gene>
    <name evidence="1" type="ORF">TICRE_23860</name>
</gene>
<sequence length="202" mass="23137">MKKIKAIQTEYKGYLFRSRLEARWAIFFDCCGVQYEYEPEGYDLGNGLMYLPDFLLHGVDGRDGGDLYIEVKGQMTEDDAKKINRFYELGKEDPDAYGKSKTAIFVVGNIPSGGDIDDILWCIEGEAYANNGNWPNKYNFETIDGDYFAGYPGINHQGKFELFGDDSNYLCDMDRRATEKAYRAARQARFEHGQRPRLKGGY</sequence>
<protein>
    <submittedName>
        <fullName evidence="1">Uncharacterized protein</fullName>
    </submittedName>
</protein>
<evidence type="ECO:0000313" key="1">
    <source>
        <dbReference type="EMBL" id="OLS01562.1"/>
    </source>
</evidence>
<dbReference type="EMBL" id="LTDM01000065">
    <property type="protein sequence ID" value="OLS01562.1"/>
    <property type="molecule type" value="Genomic_DNA"/>
</dbReference>
<keyword evidence="2" id="KW-1185">Reference proteome</keyword>
<proteinExistence type="predicted"/>
<dbReference type="Gene3D" id="3.40.91.30">
    <property type="match status" value="1"/>
</dbReference>
<dbReference type="RefSeq" id="WP_198927570.1">
    <property type="nucleotide sequence ID" value="NZ_LTDM01000065.1"/>
</dbReference>
<dbReference type="Proteomes" id="UP000186112">
    <property type="component" value="Unassembled WGS sequence"/>
</dbReference>